<dbReference type="Proteomes" id="UP001152872">
    <property type="component" value="Unassembled WGS sequence"/>
</dbReference>
<gene>
    <name evidence="1" type="ORF">FEV09_08315</name>
</gene>
<dbReference type="RefSeq" id="WP_009626642.1">
    <property type="nucleotide sequence ID" value="NZ_VBTY01000053.1"/>
</dbReference>
<sequence>MSEINHKSTEKSNIQLDIIKEYFEMHPDVEISTKDAVDWVISTYGHIEWER</sequence>
<accession>A0A9X4RHT3</accession>
<reference evidence="1" key="1">
    <citation type="submission" date="2019-05" db="EMBL/GenBank/DDBJ databases">
        <title>Whole genome sequencing of Pseudanabaena catenata USMAC16.</title>
        <authorList>
            <person name="Khan Z."/>
            <person name="Omar W.M."/>
            <person name="Convey P."/>
            <person name="Merican F."/>
            <person name="Najimudin N."/>
        </authorList>
    </citation>
    <scope>NUCLEOTIDE SEQUENCE</scope>
    <source>
        <strain evidence="1">USMAC16</strain>
    </source>
</reference>
<keyword evidence="2" id="KW-1185">Reference proteome</keyword>
<name>A0A9X4RHT3_9CYAN</name>
<evidence type="ECO:0000313" key="2">
    <source>
        <dbReference type="Proteomes" id="UP001152872"/>
    </source>
</evidence>
<comment type="caution">
    <text evidence="1">The sequence shown here is derived from an EMBL/GenBank/DDBJ whole genome shotgun (WGS) entry which is preliminary data.</text>
</comment>
<dbReference type="EMBL" id="VBTY01000053">
    <property type="protein sequence ID" value="MDG3494562.1"/>
    <property type="molecule type" value="Genomic_DNA"/>
</dbReference>
<dbReference type="AlphaFoldDB" id="A0A9X4RHT3"/>
<proteinExistence type="predicted"/>
<evidence type="ECO:0000313" key="1">
    <source>
        <dbReference type="EMBL" id="MDG3494562.1"/>
    </source>
</evidence>
<organism evidence="1 2">
    <name type="scientific">Pseudanabaena catenata USMAC16</name>
    <dbReference type="NCBI Taxonomy" id="1855837"/>
    <lineage>
        <taxon>Bacteria</taxon>
        <taxon>Bacillati</taxon>
        <taxon>Cyanobacteriota</taxon>
        <taxon>Cyanophyceae</taxon>
        <taxon>Pseudanabaenales</taxon>
        <taxon>Pseudanabaenaceae</taxon>
        <taxon>Pseudanabaena</taxon>
    </lineage>
</organism>
<protein>
    <submittedName>
        <fullName evidence="1">Uncharacterized protein</fullName>
    </submittedName>
</protein>